<protein>
    <submittedName>
        <fullName evidence="3">DUF3341 domain-containing protein</fullName>
    </submittedName>
</protein>
<feature type="region of interest" description="Disordered" evidence="1">
    <location>
        <begin position="1"/>
        <end position="20"/>
    </location>
</feature>
<dbReference type="AlphaFoldDB" id="A0A2Z3GUA0"/>
<keyword evidence="2" id="KW-0812">Transmembrane</keyword>
<dbReference type="PANTHER" id="PTHR40394:SF2">
    <property type="entry name" value="QUINOL:CYTOCHROME C OXIDOREDUCTASE MEMBRANE PROTEIN"/>
    <property type="match status" value="1"/>
</dbReference>
<evidence type="ECO:0000313" key="3">
    <source>
        <dbReference type="EMBL" id="AWM36121.1"/>
    </source>
</evidence>
<dbReference type="InterPro" id="IPR021776">
    <property type="entry name" value="ActD"/>
</dbReference>
<keyword evidence="2" id="KW-1133">Transmembrane helix</keyword>
<keyword evidence="4" id="KW-1185">Reference proteome</keyword>
<feature type="transmembrane region" description="Helical" evidence="2">
    <location>
        <begin position="80"/>
        <end position="99"/>
    </location>
</feature>
<accession>A0A2Z3GUA0</accession>
<dbReference type="KEGG" id="gog:C1280_03280"/>
<gene>
    <name evidence="3" type="ORF">C1280_03280</name>
</gene>
<dbReference type="EMBL" id="CP025958">
    <property type="protein sequence ID" value="AWM36121.1"/>
    <property type="molecule type" value="Genomic_DNA"/>
</dbReference>
<evidence type="ECO:0000256" key="2">
    <source>
        <dbReference type="SAM" id="Phobius"/>
    </source>
</evidence>
<reference evidence="3 4" key="1">
    <citation type="submission" date="2018-01" db="EMBL/GenBank/DDBJ databases">
        <title>G. obscuriglobus.</title>
        <authorList>
            <person name="Franke J."/>
            <person name="Blomberg W."/>
            <person name="Selmecki A."/>
        </authorList>
    </citation>
    <scope>NUCLEOTIDE SEQUENCE [LARGE SCALE GENOMIC DNA]</scope>
    <source>
        <strain evidence="3 4">DSM 5831</strain>
    </source>
</reference>
<dbReference type="Proteomes" id="UP000245802">
    <property type="component" value="Chromosome"/>
</dbReference>
<dbReference type="PANTHER" id="PTHR40394">
    <property type="entry name" value="LIPOPROTEIN-RELATED"/>
    <property type="match status" value="1"/>
</dbReference>
<feature type="transmembrane region" description="Helical" evidence="2">
    <location>
        <begin position="119"/>
        <end position="145"/>
    </location>
</feature>
<evidence type="ECO:0000256" key="1">
    <source>
        <dbReference type="SAM" id="MobiDB-lite"/>
    </source>
</evidence>
<dbReference type="OrthoDB" id="9773456at2"/>
<organism evidence="3 4">
    <name type="scientific">Gemmata obscuriglobus</name>
    <dbReference type="NCBI Taxonomy" id="114"/>
    <lineage>
        <taxon>Bacteria</taxon>
        <taxon>Pseudomonadati</taxon>
        <taxon>Planctomycetota</taxon>
        <taxon>Planctomycetia</taxon>
        <taxon>Gemmatales</taxon>
        <taxon>Gemmataceae</taxon>
        <taxon>Gemmata</taxon>
    </lineage>
</organism>
<dbReference type="RefSeq" id="WP_010041491.1">
    <property type="nucleotide sequence ID" value="NZ_CP025958.1"/>
</dbReference>
<proteinExistence type="predicted"/>
<sequence>MSTTVTPGAAHDPGPAHHHPDPTVPVLWGVLAEFETADQMSHATAAVTKAGYTHVDAYSPYPVGEAADALNFPKSEMGPIMFIGGLTGACAGFIMQYWANTYGYSLNIAGRPYFSWPSFVPVTFEMMVLTTALSGFFGLMALCGLPRFNHPLFNSAKFDRASRDRFFVCIEATDPQFDAAKARELFNGLHPLSVEEVME</sequence>
<evidence type="ECO:0000313" key="4">
    <source>
        <dbReference type="Proteomes" id="UP000245802"/>
    </source>
</evidence>
<name>A0A2Z3GUA0_9BACT</name>
<keyword evidence="2" id="KW-0472">Membrane</keyword>
<dbReference type="Pfam" id="PF11821">
    <property type="entry name" value="ActD"/>
    <property type="match status" value="1"/>
</dbReference>